<organism evidence="2 3">
    <name type="scientific">Parasitella parasitica</name>
    <dbReference type="NCBI Taxonomy" id="35722"/>
    <lineage>
        <taxon>Eukaryota</taxon>
        <taxon>Fungi</taxon>
        <taxon>Fungi incertae sedis</taxon>
        <taxon>Mucoromycota</taxon>
        <taxon>Mucoromycotina</taxon>
        <taxon>Mucoromycetes</taxon>
        <taxon>Mucorales</taxon>
        <taxon>Mucorineae</taxon>
        <taxon>Mucoraceae</taxon>
        <taxon>Parasitella</taxon>
    </lineage>
</organism>
<accession>A0A0B7MXP9</accession>
<dbReference type="EMBL" id="LN722574">
    <property type="protein sequence ID" value="CEP09892.1"/>
    <property type="molecule type" value="Genomic_DNA"/>
</dbReference>
<dbReference type="OrthoDB" id="2288763at2759"/>
<evidence type="ECO:0000256" key="1">
    <source>
        <dbReference type="SAM" id="MobiDB-lite"/>
    </source>
</evidence>
<proteinExistence type="predicted"/>
<evidence type="ECO:0000313" key="2">
    <source>
        <dbReference type="EMBL" id="CEP09892.1"/>
    </source>
</evidence>
<keyword evidence="3" id="KW-1185">Reference proteome</keyword>
<reference evidence="2 3" key="1">
    <citation type="submission" date="2014-09" db="EMBL/GenBank/DDBJ databases">
        <authorList>
            <person name="Ellenberger Sabrina"/>
        </authorList>
    </citation>
    <scope>NUCLEOTIDE SEQUENCE [LARGE SCALE GENOMIC DNA]</scope>
    <source>
        <strain evidence="2 3">CBS 412.66</strain>
    </source>
</reference>
<feature type="region of interest" description="Disordered" evidence="1">
    <location>
        <begin position="80"/>
        <end position="104"/>
    </location>
</feature>
<sequence length="155" mass="17539">MLFWFAKEIFGDDIGKYDNIVNTLQYVCTQSRQQFLKARNALVEDVESGNTRKRTAKMLDDGILFVDQICKKHSLSVEPSATAIPSSTPSSSSVSSPTSSTSHDVLPTIQHENATWLFVDVWRKHLGNAMDWNLCFEIGKDRLRIQGWGLARLDF</sequence>
<dbReference type="Proteomes" id="UP000054107">
    <property type="component" value="Unassembled WGS sequence"/>
</dbReference>
<feature type="compositionally biased region" description="Low complexity" evidence="1">
    <location>
        <begin position="80"/>
        <end position="102"/>
    </location>
</feature>
<evidence type="ECO:0000313" key="3">
    <source>
        <dbReference type="Proteomes" id="UP000054107"/>
    </source>
</evidence>
<gene>
    <name evidence="2" type="primary">PARPA_03478.1 scaffold 7964</name>
</gene>
<dbReference type="AlphaFoldDB" id="A0A0B7MXP9"/>
<name>A0A0B7MXP9_9FUNG</name>
<protein>
    <submittedName>
        <fullName evidence="2">Uncharacterized protein</fullName>
    </submittedName>
</protein>